<sequence length="152" mass="16897">MNSSTSQPNRRKEIFRGILAVSIIIVGTTHFLKPLEYAKIVPPQLPNPVELVYISGFFEILGGIGLLIPFISVAAAWGLIILFIAVFPANIYLATHSDIVIEGIPHSPIMYWVRLPLQAVLIAWAWWYTRKPEAQPGAKSFVSGTEKLVSRD</sequence>
<evidence type="ECO:0000256" key="2">
    <source>
        <dbReference type="ARBA" id="ARBA00022692"/>
    </source>
</evidence>
<dbReference type="OrthoDB" id="327939at2"/>
<evidence type="ECO:0000313" key="7">
    <source>
        <dbReference type="Proteomes" id="UP000031532"/>
    </source>
</evidence>
<dbReference type="Proteomes" id="UP000031532">
    <property type="component" value="Unassembled WGS sequence"/>
</dbReference>
<dbReference type="AlphaFoldDB" id="A0A9X5E9L4"/>
<dbReference type="RefSeq" id="WP_039713105.1">
    <property type="nucleotide sequence ID" value="NZ_JTJC03000011.1"/>
</dbReference>
<keyword evidence="4 5" id="KW-0472">Membrane</keyword>
<organism evidence="6 7">
    <name type="scientific">Scytonema millei VB511283</name>
    <dbReference type="NCBI Taxonomy" id="1245923"/>
    <lineage>
        <taxon>Bacteria</taxon>
        <taxon>Bacillati</taxon>
        <taxon>Cyanobacteriota</taxon>
        <taxon>Cyanophyceae</taxon>
        <taxon>Nostocales</taxon>
        <taxon>Scytonemataceae</taxon>
        <taxon>Scytonema</taxon>
    </lineage>
</organism>
<evidence type="ECO:0000256" key="1">
    <source>
        <dbReference type="ARBA" id="ARBA00004141"/>
    </source>
</evidence>
<proteinExistence type="predicted"/>
<evidence type="ECO:0000256" key="5">
    <source>
        <dbReference type="SAM" id="Phobius"/>
    </source>
</evidence>
<dbReference type="GO" id="GO:0016020">
    <property type="term" value="C:membrane"/>
    <property type="evidence" value="ECO:0007669"/>
    <property type="project" value="UniProtKB-SubCell"/>
</dbReference>
<dbReference type="Pfam" id="PF13564">
    <property type="entry name" value="DoxX_2"/>
    <property type="match status" value="1"/>
</dbReference>
<dbReference type="EMBL" id="JTJC03000011">
    <property type="protein sequence ID" value="NHC37811.1"/>
    <property type="molecule type" value="Genomic_DNA"/>
</dbReference>
<feature type="transmembrane region" description="Helical" evidence="5">
    <location>
        <begin position="14"/>
        <end position="31"/>
    </location>
</feature>
<feature type="transmembrane region" description="Helical" evidence="5">
    <location>
        <begin position="109"/>
        <end position="129"/>
    </location>
</feature>
<keyword evidence="7" id="KW-1185">Reference proteome</keyword>
<comment type="caution">
    <text evidence="6">The sequence shown here is derived from an EMBL/GenBank/DDBJ whole genome shotgun (WGS) entry which is preliminary data.</text>
</comment>
<dbReference type="InterPro" id="IPR032808">
    <property type="entry name" value="DoxX"/>
</dbReference>
<dbReference type="PANTHER" id="PTHR36974">
    <property type="entry name" value="MEMBRANE PROTEIN-RELATED"/>
    <property type="match status" value="1"/>
</dbReference>
<gene>
    <name evidence="6" type="ORF">QH73_0024755</name>
</gene>
<evidence type="ECO:0008006" key="8">
    <source>
        <dbReference type="Google" id="ProtNLM"/>
    </source>
</evidence>
<protein>
    <recommendedName>
        <fullName evidence="8">DoxX family protein</fullName>
    </recommendedName>
</protein>
<accession>A0A9X5E9L4</accession>
<dbReference type="PANTHER" id="PTHR36974:SF1">
    <property type="entry name" value="DOXX FAMILY MEMBRANE PROTEIN"/>
    <property type="match status" value="1"/>
</dbReference>
<evidence type="ECO:0000313" key="6">
    <source>
        <dbReference type="EMBL" id="NHC37811.1"/>
    </source>
</evidence>
<name>A0A9X5E9L4_9CYAN</name>
<comment type="subcellular location">
    <subcellularLocation>
        <location evidence="1">Membrane</location>
        <topology evidence="1">Multi-pass membrane protein</topology>
    </subcellularLocation>
</comment>
<reference evidence="6 7" key="1">
    <citation type="journal article" date="2015" name="Genome Announc.">
        <title>Draft Genome Sequence of the Terrestrial Cyanobacterium Scytonema millei VB511283, Isolated from Eastern India.</title>
        <authorList>
            <person name="Sen D."/>
            <person name="Chandrababunaidu M.M."/>
            <person name="Singh D."/>
            <person name="Sanghi N."/>
            <person name="Ghorai A."/>
            <person name="Mishra G.P."/>
            <person name="Madduluri M."/>
            <person name="Adhikary S.P."/>
            <person name="Tripathy S."/>
        </authorList>
    </citation>
    <scope>NUCLEOTIDE SEQUENCE [LARGE SCALE GENOMIC DNA]</scope>
    <source>
        <strain evidence="6 7">VB511283</strain>
    </source>
</reference>
<keyword evidence="2 5" id="KW-0812">Transmembrane</keyword>
<keyword evidence="3 5" id="KW-1133">Transmembrane helix</keyword>
<evidence type="ECO:0000256" key="3">
    <source>
        <dbReference type="ARBA" id="ARBA00022989"/>
    </source>
</evidence>
<feature type="transmembrane region" description="Helical" evidence="5">
    <location>
        <begin position="75"/>
        <end position="94"/>
    </location>
</feature>
<evidence type="ECO:0000256" key="4">
    <source>
        <dbReference type="ARBA" id="ARBA00023136"/>
    </source>
</evidence>
<feature type="transmembrane region" description="Helical" evidence="5">
    <location>
        <begin position="51"/>
        <end position="68"/>
    </location>
</feature>